<dbReference type="Gene3D" id="3.40.718.10">
    <property type="entry name" value="Isopropylmalate Dehydrogenase"/>
    <property type="match status" value="1"/>
</dbReference>
<dbReference type="SMART" id="SM01329">
    <property type="entry name" value="Iso_dh"/>
    <property type="match status" value="1"/>
</dbReference>
<evidence type="ECO:0000256" key="6">
    <source>
        <dbReference type="ARBA" id="ARBA00022532"/>
    </source>
</evidence>
<evidence type="ECO:0000256" key="15">
    <source>
        <dbReference type="PIRSR" id="PIRSR604439-2"/>
    </source>
</evidence>
<organism evidence="20 21">
    <name type="scientific">Ignicoccus hospitalis (strain KIN4/I / DSM 18386 / JCM 14125)</name>
    <dbReference type="NCBI Taxonomy" id="453591"/>
    <lineage>
        <taxon>Archaea</taxon>
        <taxon>Thermoproteota</taxon>
        <taxon>Thermoprotei</taxon>
        <taxon>Desulfurococcales</taxon>
        <taxon>Desulfurococcaceae</taxon>
        <taxon>Ignicoccus</taxon>
    </lineage>
</organism>
<sequence>MEEYKFEKIRPPEEGKFIEVKDGKLVVPDNPIVPYIEGDGIGPEVIGAARRIVDAAVEVAYGSKRRVVWWKVYAGIEAEPVYGTMLPQDTLNAIKAAKVALKGPMTTPIGSGWRSVNVALRQLLDLYANIRPVKYIKGIPAPHKYADKVDIVIFRENTEDVYAGIEWKYDSPEAEKVREFLKREFNIELRPDTGIGLKPISRFATRRIMRKALEWAIKYGRKRVTVMHKGNIMKYTEGYFKIWAFELAKEEFGDKVVFEEELQGAEVPEGKILVNDRIADNMFNQIITRPWDYDIIVTPNLNGDYLSDAAAALVGGLGVAPGANVGDYVGMFEPIHGSAPKYAGKNVANPTAATLSAAMMLDHIGWSEAAELVRKAIEETIASGKVTQDIARHLGIKPLTTTEFTEAVIENVKRLGGKG</sequence>
<dbReference type="Proteomes" id="UP000000262">
    <property type="component" value="Chromosome"/>
</dbReference>
<dbReference type="KEGG" id="iho:Igni_1064"/>
<comment type="cofactor">
    <cofactor evidence="16">
        <name>Mg(2+)</name>
        <dbReference type="ChEBI" id="CHEBI:18420"/>
    </cofactor>
    <cofactor evidence="16">
        <name>Mn(2+)</name>
        <dbReference type="ChEBI" id="CHEBI:29035"/>
    </cofactor>
    <text evidence="16">Binds 1 Mg(2+) or Mn(2+) ion per subunit.</text>
</comment>
<gene>
    <name evidence="20" type="ordered locus">Igni_1064</name>
</gene>
<comment type="subunit">
    <text evidence="3">Homodimer.</text>
</comment>
<dbReference type="NCBIfam" id="NF005425">
    <property type="entry name" value="PRK07006.1"/>
    <property type="match status" value="1"/>
</dbReference>
<evidence type="ECO:0000256" key="4">
    <source>
        <dbReference type="ARBA" id="ARBA00013013"/>
    </source>
</evidence>
<evidence type="ECO:0000256" key="3">
    <source>
        <dbReference type="ARBA" id="ARBA00011738"/>
    </source>
</evidence>
<accession>A8ABE0</accession>
<feature type="domain" description="Isopropylmalate dehydrogenase-like" evidence="19">
    <location>
        <begin position="32"/>
        <end position="408"/>
    </location>
</feature>
<keyword evidence="7" id="KW-0479">Metal-binding</keyword>
<dbReference type="NCBIfam" id="NF005036">
    <property type="entry name" value="PRK06451.1"/>
    <property type="match status" value="1"/>
</dbReference>
<dbReference type="RefSeq" id="WP_012123206.1">
    <property type="nucleotide sequence ID" value="NC_009776.1"/>
</dbReference>
<evidence type="ECO:0000256" key="11">
    <source>
        <dbReference type="ARBA" id="ARBA00023211"/>
    </source>
</evidence>
<feature type="binding site" evidence="15">
    <location>
        <position position="349"/>
    </location>
    <ligand>
        <name>NADP(+)</name>
        <dbReference type="ChEBI" id="CHEBI:58349"/>
    </ligand>
</feature>
<evidence type="ECO:0000313" key="21">
    <source>
        <dbReference type="Proteomes" id="UP000000262"/>
    </source>
</evidence>
<dbReference type="SUPFAM" id="SSF53659">
    <property type="entry name" value="Isocitrate/Isopropylmalate dehydrogenase-like"/>
    <property type="match status" value="1"/>
</dbReference>
<feature type="binding site" evidence="14">
    <location>
        <position position="131"/>
    </location>
    <ligand>
        <name>D-threo-isocitrate</name>
        <dbReference type="ChEBI" id="CHEBI:15562"/>
    </ligand>
</feature>
<evidence type="ECO:0000256" key="14">
    <source>
        <dbReference type="PIRSR" id="PIRSR604439-1"/>
    </source>
</evidence>
<evidence type="ECO:0000256" key="10">
    <source>
        <dbReference type="ARBA" id="ARBA00023002"/>
    </source>
</evidence>
<dbReference type="InterPro" id="IPR024084">
    <property type="entry name" value="IsoPropMal-DH-like_dom"/>
</dbReference>
<dbReference type="EC" id="1.1.1.42" evidence="4 13"/>
<evidence type="ECO:0000256" key="16">
    <source>
        <dbReference type="PIRSR" id="PIRSR604439-3"/>
    </source>
</evidence>
<feature type="modified residue" description="N6-succinyllysine" evidence="18">
    <location>
        <position position="241"/>
    </location>
</feature>
<dbReference type="OrthoDB" id="23624at2157"/>
<feature type="modified residue" description="N6-acetyllysine" evidence="18">
    <location>
        <position position="144"/>
    </location>
</feature>
<keyword evidence="8 16" id="KW-0460">Magnesium</keyword>
<dbReference type="InterPro" id="IPR019818">
    <property type="entry name" value="IsoCit/isopropylmalate_DH_CS"/>
</dbReference>
<dbReference type="GO" id="GO:0000287">
    <property type="term" value="F:magnesium ion binding"/>
    <property type="evidence" value="ECO:0007669"/>
    <property type="project" value="InterPro"/>
</dbReference>
<name>A8ABE0_IGNH4</name>
<dbReference type="GO" id="GO:0004450">
    <property type="term" value="F:isocitrate dehydrogenase (NADP+) activity"/>
    <property type="evidence" value="ECO:0007669"/>
    <property type="project" value="UniProtKB-UniRule"/>
</dbReference>
<keyword evidence="21" id="KW-1185">Reference proteome</keyword>
<dbReference type="GO" id="GO:0006097">
    <property type="term" value="P:glyoxylate cycle"/>
    <property type="evidence" value="ECO:0007669"/>
    <property type="project" value="UniProtKB-KW"/>
</dbReference>
<keyword evidence="5" id="KW-0329">Glyoxylate bypass</keyword>
<dbReference type="PANTHER" id="PTHR43504:SF1">
    <property type="entry name" value="ISOCITRATE DEHYDROGENASE [NADP]"/>
    <property type="match status" value="1"/>
</dbReference>
<dbReference type="AlphaFoldDB" id="A8ABE0"/>
<dbReference type="GeneID" id="5562739"/>
<evidence type="ECO:0000256" key="13">
    <source>
        <dbReference type="NCBIfam" id="TIGR00183"/>
    </source>
</evidence>
<evidence type="ECO:0000256" key="9">
    <source>
        <dbReference type="ARBA" id="ARBA00022857"/>
    </source>
</evidence>
<evidence type="ECO:0000256" key="17">
    <source>
        <dbReference type="PIRSR" id="PIRSR604439-4"/>
    </source>
</evidence>
<reference evidence="20 21" key="1">
    <citation type="journal article" date="2008" name="Genome Biol.">
        <title>A genomic analysis of the archaeal system Ignicoccus hospitalis-Nanoarchaeum equitans.</title>
        <authorList>
            <person name="Podar M."/>
            <person name="Anderson I."/>
            <person name="Makarova K.S."/>
            <person name="Elkins J.G."/>
            <person name="Ivanova N."/>
            <person name="Wall M.A."/>
            <person name="Lykidis A."/>
            <person name="Mavromatis K."/>
            <person name="Sun H."/>
            <person name="Hudson M.E."/>
            <person name="Chen W."/>
            <person name="Deciu C."/>
            <person name="Hutchison D."/>
            <person name="Eads J.R."/>
            <person name="Anderson A."/>
            <person name="Fernandes F."/>
            <person name="Szeto E."/>
            <person name="Lapidus A."/>
            <person name="Kyrpides N.C."/>
            <person name="Saier M.H.Jr."/>
            <person name="Richardson P.M."/>
            <person name="Rachel R."/>
            <person name="Huber H."/>
            <person name="Eisen J.A."/>
            <person name="Koonin E.V."/>
            <person name="Keller M."/>
            <person name="Stetter K.O."/>
        </authorList>
    </citation>
    <scope>NUCLEOTIDE SEQUENCE [LARGE SCALE GENOMIC DNA]</scope>
    <source>
        <strain evidence="21">KIN4/I / DSM 18386 / JCM 14125</strain>
    </source>
</reference>
<evidence type="ECO:0000256" key="12">
    <source>
        <dbReference type="ARBA" id="ARBA00023554"/>
    </source>
</evidence>
<comment type="catalytic activity">
    <reaction evidence="12">
        <text>D-threo-isocitrate + NADP(+) = 2-oxoglutarate + CO2 + NADPH</text>
        <dbReference type="Rhea" id="RHEA:19629"/>
        <dbReference type="ChEBI" id="CHEBI:15562"/>
        <dbReference type="ChEBI" id="CHEBI:16526"/>
        <dbReference type="ChEBI" id="CHEBI:16810"/>
        <dbReference type="ChEBI" id="CHEBI:57783"/>
        <dbReference type="ChEBI" id="CHEBI:58349"/>
        <dbReference type="EC" id="1.1.1.42"/>
    </reaction>
</comment>
<evidence type="ECO:0000256" key="7">
    <source>
        <dbReference type="ARBA" id="ARBA00022723"/>
    </source>
</evidence>
<dbReference type="STRING" id="453591.Igni_1064"/>
<evidence type="ECO:0000256" key="5">
    <source>
        <dbReference type="ARBA" id="ARBA00022435"/>
    </source>
</evidence>
<dbReference type="InterPro" id="IPR004439">
    <property type="entry name" value="Isocitrate_DH_NADP_dimer_prok"/>
</dbReference>
<evidence type="ECO:0000313" key="20">
    <source>
        <dbReference type="EMBL" id="ABU82242.1"/>
    </source>
</evidence>
<comment type="cofactor">
    <cofactor evidence="1">
        <name>Mn(2+)</name>
        <dbReference type="ChEBI" id="CHEBI:29035"/>
    </cofactor>
</comment>
<dbReference type="NCBIfam" id="TIGR00183">
    <property type="entry name" value="prok_nadp_idh"/>
    <property type="match status" value="1"/>
</dbReference>
<keyword evidence="11 16" id="KW-0464">Manganese</keyword>
<keyword evidence="10 20" id="KW-0560">Oxidoreductase</keyword>
<feature type="binding site" evidence="14">
    <location>
        <position position="155"/>
    </location>
    <ligand>
        <name>D-threo-isocitrate</name>
        <dbReference type="ChEBI" id="CHEBI:15562"/>
    </ligand>
</feature>
<feature type="modified residue" description="N6-succinyllysine" evidence="18">
    <location>
        <position position="102"/>
    </location>
</feature>
<evidence type="ECO:0000256" key="1">
    <source>
        <dbReference type="ARBA" id="ARBA00001936"/>
    </source>
</evidence>
<dbReference type="Pfam" id="PF00180">
    <property type="entry name" value="Iso_dh"/>
    <property type="match status" value="1"/>
</dbReference>
<evidence type="ECO:0000259" key="19">
    <source>
        <dbReference type="SMART" id="SM01329"/>
    </source>
</evidence>
<feature type="binding site" evidence="15">
    <location>
        <begin position="336"/>
        <end position="342"/>
    </location>
    <ligand>
        <name>NADP(+)</name>
        <dbReference type="ChEBI" id="CHEBI:58349"/>
    </ligand>
</feature>
<feature type="modified residue" description="Phosphoserine" evidence="18">
    <location>
        <position position="115"/>
    </location>
</feature>
<protein>
    <recommendedName>
        <fullName evidence="4 13">Isocitrate dehydrogenase (NADP(+))</fullName>
        <ecNumber evidence="4 13">1.1.1.42</ecNumber>
    </recommendedName>
</protein>
<dbReference type="HOGENOM" id="CLU_031953_7_1_2"/>
<feature type="binding site" evidence="14">
    <location>
        <position position="121"/>
    </location>
    <ligand>
        <name>D-threo-isocitrate</name>
        <dbReference type="ChEBI" id="CHEBI:15562"/>
    </ligand>
</feature>
<feature type="binding site" evidence="16">
    <location>
        <position position="304"/>
    </location>
    <ligand>
        <name>Mg(2+)</name>
        <dbReference type="ChEBI" id="CHEBI:18420"/>
    </ligand>
</feature>
<evidence type="ECO:0000256" key="18">
    <source>
        <dbReference type="PIRSR" id="PIRSR604439-5"/>
    </source>
</evidence>
<dbReference type="GO" id="GO:0006099">
    <property type="term" value="P:tricarboxylic acid cycle"/>
    <property type="evidence" value="ECO:0007669"/>
    <property type="project" value="UniProtKB-UniRule"/>
</dbReference>
<feature type="site" description="Critical for catalysis" evidence="17">
    <location>
        <position position="162"/>
    </location>
</feature>
<dbReference type="PhylomeDB" id="A8ABE0"/>
<feature type="binding site" evidence="15">
    <location>
        <position position="392"/>
    </location>
    <ligand>
        <name>NADP(+)</name>
        <dbReference type="ChEBI" id="CHEBI:58349"/>
    </ligand>
</feature>
<keyword evidence="9 15" id="KW-0521">NADP</keyword>
<feature type="binding site" evidence="14">
    <location>
        <position position="117"/>
    </location>
    <ligand>
        <name>D-threo-isocitrate</name>
        <dbReference type="ChEBI" id="CHEBI:15562"/>
    </ligand>
</feature>
<evidence type="ECO:0000256" key="8">
    <source>
        <dbReference type="ARBA" id="ARBA00022842"/>
    </source>
</evidence>
<dbReference type="PROSITE" id="PS00470">
    <property type="entry name" value="IDH_IMDH"/>
    <property type="match status" value="1"/>
</dbReference>
<dbReference type="EMBL" id="CP000816">
    <property type="protein sequence ID" value="ABU82242.1"/>
    <property type="molecule type" value="Genomic_DNA"/>
</dbReference>
<dbReference type="eggNOG" id="arCOG01164">
    <property type="taxonomic scope" value="Archaea"/>
</dbReference>
<keyword evidence="6" id="KW-0816">Tricarboxylic acid cycle</keyword>
<proteinExistence type="inferred from homology"/>
<feature type="binding site" evidence="14">
    <location>
        <position position="115"/>
    </location>
    <ligand>
        <name>D-threo-isocitrate</name>
        <dbReference type="ChEBI" id="CHEBI:15562"/>
    </ligand>
</feature>
<dbReference type="GO" id="GO:0051287">
    <property type="term" value="F:NAD binding"/>
    <property type="evidence" value="ECO:0007669"/>
    <property type="project" value="InterPro"/>
</dbReference>
<feature type="binding site" evidence="15">
    <location>
        <position position="106"/>
    </location>
    <ligand>
        <name>NADP(+)</name>
        <dbReference type="ChEBI" id="CHEBI:58349"/>
    </ligand>
</feature>
<feature type="site" description="Critical for catalysis" evidence="17">
    <location>
        <position position="229"/>
    </location>
</feature>
<dbReference type="PANTHER" id="PTHR43504">
    <property type="entry name" value="ISOCITRATE DEHYDROGENASE [NADP]"/>
    <property type="match status" value="1"/>
</dbReference>
<evidence type="ECO:0000256" key="2">
    <source>
        <dbReference type="ARBA" id="ARBA00007769"/>
    </source>
</evidence>
<comment type="similarity">
    <text evidence="2">Belongs to the isocitrate and isopropylmalate dehydrogenases family.</text>
</comment>